<feature type="binding site" evidence="10">
    <location>
        <position position="129"/>
    </location>
    <ligand>
        <name>a ubiquinone</name>
        <dbReference type="ChEBI" id="CHEBI:16389"/>
        <note>ligand shared with IP/SDHB</note>
    </ligand>
</feature>
<protein>
    <recommendedName>
        <fullName evidence="12">Succinate dehydrogenase [ubiquinone] cytochrome b small subunit</fullName>
    </recommendedName>
</protein>
<dbReference type="RefSeq" id="XP_018014762.1">
    <property type="nucleotide sequence ID" value="XM_018159273.1"/>
</dbReference>
<dbReference type="InterPro" id="IPR034804">
    <property type="entry name" value="SQR/QFR_C/D"/>
</dbReference>
<dbReference type="GO" id="GO:0005743">
    <property type="term" value="C:mitochondrial inner membrane"/>
    <property type="evidence" value="ECO:0007669"/>
    <property type="project" value="UniProtKB-SubCell"/>
</dbReference>
<evidence type="ECO:0000313" key="13">
    <source>
        <dbReference type="Proteomes" id="UP000694843"/>
    </source>
</evidence>
<evidence type="ECO:0000256" key="8">
    <source>
        <dbReference type="ARBA" id="ARBA00023128"/>
    </source>
</evidence>
<keyword evidence="7 12" id="KW-1133">Transmembrane helix</keyword>
<dbReference type="InterPro" id="IPR007992">
    <property type="entry name" value="CybS"/>
</dbReference>
<evidence type="ECO:0000256" key="11">
    <source>
        <dbReference type="PIRSR" id="PIRSR607992-2"/>
    </source>
</evidence>
<reference evidence="14" key="1">
    <citation type="submission" date="2025-08" db="UniProtKB">
        <authorList>
            <consortium name="RefSeq"/>
        </authorList>
    </citation>
    <scope>IDENTIFICATION</scope>
</reference>
<name>A0A8B7NM80_HYAAZ</name>
<dbReference type="OrthoDB" id="18577at2759"/>
<dbReference type="PANTHER" id="PTHR13337">
    <property type="entry name" value="SUCCINATE DEHYDROGENASE"/>
    <property type="match status" value="1"/>
</dbReference>
<comment type="subcellular location">
    <subcellularLocation>
        <location evidence="1 12">Mitochondrion inner membrane</location>
        <topology evidence="1 12">Multi-pass membrane protein</topology>
    </subcellularLocation>
</comment>
<dbReference type="GeneID" id="108671702"/>
<evidence type="ECO:0000256" key="4">
    <source>
        <dbReference type="ARBA" id="ARBA00022692"/>
    </source>
</evidence>
<keyword evidence="12" id="KW-0816">Tricarboxylic acid cycle</keyword>
<evidence type="ECO:0000256" key="12">
    <source>
        <dbReference type="RuleBase" id="RU364031"/>
    </source>
</evidence>
<comment type="caution">
    <text evidence="12">Lacks conserved residue(s) required for the propagation of feature annotation.</text>
</comment>
<dbReference type="GO" id="GO:0006099">
    <property type="term" value="P:tricarboxylic acid cycle"/>
    <property type="evidence" value="ECO:0007669"/>
    <property type="project" value="UniProtKB-KW"/>
</dbReference>
<dbReference type="AlphaFoldDB" id="A0A8B7NM80"/>
<organism evidence="13 14">
    <name type="scientific">Hyalella azteca</name>
    <name type="common">Amphipod</name>
    <dbReference type="NCBI Taxonomy" id="294128"/>
    <lineage>
        <taxon>Eukaryota</taxon>
        <taxon>Metazoa</taxon>
        <taxon>Ecdysozoa</taxon>
        <taxon>Arthropoda</taxon>
        <taxon>Crustacea</taxon>
        <taxon>Multicrustacea</taxon>
        <taxon>Malacostraca</taxon>
        <taxon>Eumalacostraca</taxon>
        <taxon>Peracarida</taxon>
        <taxon>Amphipoda</taxon>
        <taxon>Senticaudata</taxon>
        <taxon>Talitrida</taxon>
        <taxon>Talitroidea</taxon>
        <taxon>Hyalellidae</taxon>
        <taxon>Hyalella</taxon>
    </lineage>
</organism>
<comment type="function">
    <text evidence="12">Membrane-anchoring subunit of succinate dehydrogenase (SDH) that is involved in complex II of the mitochondrial electron transport chain and is responsible for transferring electrons from succinate to ubiquinone (coenzyme Q).</text>
</comment>
<dbReference type="PANTHER" id="PTHR13337:SF2">
    <property type="entry name" value="SUCCINATE DEHYDROGENASE [UBIQUINONE] CYTOCHROME B SMALL SUBUNIT, MITOCHONDRIAL"/>
    <property type="match status" value="1"/>
</dbReference>
<dbReference type="GO" id="GO:0020037">
    <property type="term" value="F:heme binding"/>
    <property type="evidence" value="ECO:0007669"/>
    <property type="project" value="TreeGrafter"/>
</dbReference>
<proteinExistence type="inferred from homology"/>
<evidence type="ECO:0000256" key="9">
    <source>
        <dbReference type="ARBA" id="ARBA00023136"/>
    </source>
</evidence>
<keyword evidence="9 12" id="KW-0472">Membrane</keyword>
<dbReference type="Pfam" id="PF05328">
    <property type="entry name" value="CybS"/>
    <property type="match status" value="1"/>
</dbReference>
<keyword evidence="11" id="KW-0408">Iron</keyword>
<dbReference type="GO" id="GO:0046872">
    <property type="term" value="F:metal ion binding"/>
    <property type="evidence" value="ECO:0007669"/>
    <property type="project" value="UniProtKB-KW"/>
</dbReference>
<feature type="binding site" description="axial binding residue" evidence="11">
    <location>
        <position position="117"/>
    </location>
    <ligand>
        <name>heme b</name>
        <dbReference type="ChEBI" id="CHEBI:60344"/>
        <note>ligand shared with SDHC</note>
    </ligand>
    <ligandPart>
        <name>Fe</name>
        <dbReference type="ChEBI" id="CHEBI:18248"/>
    </ligandPart>
</feature>
<evidence type="ECO:0000256" key="3">
    <source>
        <dbReference type="ARBA" id="ARBA00022448"/>
    </source>
</evidence>
<keyword evidence="8 12" id="KW-0496">Mitochondrion</keyword>
<accession>A0A8B7NM80</accession>
<dbReference type="Proteomes" id="UP000694843">
    <property type="component" value="Unplaced"/>
</dbReference>
<keyword evidence="6 12" id="KW-0809">Transit peptide</keyword>
<dbReference type="OMA" id="VMHQHWG"/>
<evidence type="ECO:0000256" key="2">
    <source>
        <dbReference type="ARBA" id="ARBA00007294"/>
    </source>
</evidence>
<sequence length="178" mass="19342">MSASILLRGVAKNCLRAGSKELCRSRFLPSSELCRAFAVVPFRSAIGSSSTSRQNNLFPQIPQVQHTVVRSSSSGDHVKLWTAERVLSAVLLGAIPAAIAMPTPAVETFLALSLTVHSHWGIEALVHDYVRPSMFGNVIPRLSIAAVYGLSMMTFGSLCYFIYTDVGLINAVSIFWKL</sequence>
<evidence type="ECO:0000313" key="14">
    <source>
        <dbReference type="RefSeq" id="XP_018014762.1"/>
    </source>
</evidence>
<gene>
    <name evidence="14" type="primary">LOC108671702</name>
</gene>
<dbReference type="KEGG" id="hazt:108671702"/>
<comment type="similarity">
    <text evidence="2 12">Belongs to the CybS family.</text>
</comment>
<evidence type="ECO:0000256" key="1">
    <source>
        <dbReference type="ARBA" id="ARBA00004448"/>
    </source>
</evidence>
<keyword evidence="4 12" id="KW-0812">Transmembrane</keyword>
<evidence type="ECO:0000256" key="7">
    <source>
        <dbReference type="ARBA" id="ARBA00022989"/>
    </source>
</evidence>
<keyword evidence="12" id="KW-0349">Heme</keyword>
<dbReference type="GO" id="GO:0006121">
    <property type="term" value="P:mitochondrial electron transport, succinate to ubiquinone"/>
    <property type="evidence" value="ECO:0007669"/>
    <property type="project" value="TreeGrafter"/>
</dbReference>
<dbReference type="GO" id="GO:0048039">
    <property type="term" value="F:ubiquinone binding"/>
    <property type="evidence" value="ECO:0007669"/>
    <property type="project" value="TreeGrafter"/>
</dbReference>
<feature type="transmembrane region" description="Helical" evidence="12">
    <location>
        <begin position="86"/>
        <end position="103"/>
    </location>
</feature>
<dbReference type="Gene3D" id="1.20.1300.10">
    <property type="entry name" value="Fumarate reductase/succinate dehydrogenase, transmembrane subunit"/>
    <property type="match status" value="1"/>
</dbReference>
<keyword evidence="12" id="KW-0249">Electron transport</keyword>
<keyword evidence="13" id="KW-1185">Reference proteome</keyword>
<keyword evidence="3 12" id="KW-0813">Transport</keyword>
<keyword evidence="5 12" id="KW-0999">Mitochondrion inner membrane</keyword>
<evidence type="ECO:0000256" key="6">
    <source>
        <dbReference type="ARBA" id="ARBA00022946"/>
    </source>
</evidence>
<feature type="transmembrane region" description="Helical" evidence="12">
    <location>
        <begin position="142"/>
        <end position="163"/>
    </location>
</feature>
<keyword evidence="11 12" id="KW-0479">Metal-binding</keyword>
<evidence type="ECO:0000256" key="5">
    <source>
        <dbReference type="ARBA" id="ARBA00022792"/>
    </source>
</evidence>
<dbReference type="CTD" id="6392"/>
<evidence type="ECO:0000256" key="10">
    <source>
        <dbReference type="PIRSR" id="PIRSR607992-1"/>
    </source>
</evidence>